<dbReference type="InterPro" id="IPR013830">
    <property type="entry name" value="SGNH_hydro"/>
</dbReference>
<comment type="caution">
    <text evidence="2">The sequence shown here is derived from an EMBL/GenBank/DDBJ whole genome shotgun (WGS) entry which is preliminary data.</text>
</comment>
<dbReference type="AlphaFoldDB" id="A0AAD5YRX5"/>
<dbReference type="EMBL" id="JANIEX010000319">
    <property type="protein sequence ID" value="KAJ3568880.1"/>
    <property type="molecule type" value="Genomic_DNA"/>
</dbReference>
<sequence>MPTVERDAFMLFGDSITQGAWEPNLNALGQRLSHVYSRSLDILNRGLSGYNTEWALPVFEQSFPKREEKGARVQLLTIWFGANDACIVPSPQHVPIERFKENVVRMVEMVKSPESDYYSPWTRVILLTPPPVNTHQRGADLQSRNPPLALDRLFETTEAYAEAVREIGVDQGVAVVDVWKLLWDAAAHNEASLDRYLTDGLHLNGAGYERPKASAADSSDQIVFNQLIETIRERYPEMHYENLRPTFPWWAEINWENPSESLYAKSTQSS</sequence>
<reference evidence="2" key="1">
    <citation type="submission" date="2022-07" db="EMBL/GenBank/DDBJ databases">
        <title>Genome Sequence of Leucocoprinus birnbaumii.</title>
        <authorList>
            <person name="Buettner E."/>
        </authorList>
    </citation>
    <scope>NUCLEOTIDE SEQUENCE</scope>
    <source>
        <strain evidence="2">VT141</strain>
    </source>
</reference>
<dbReference type="SUPFAM" id="SSF52266">
    <property type="entry name" value="SGNH hydrolase"/>
    <property type="match status" value="1"/>
</dbReference>
<dbReference type="PANTHER" id="PTHR14209">
    <property type="entry name" value="ISOAMYL ACETATE-HYDROLYZING ESTERASE 1"/>
    <property type="match status" value="1"/>
</dbReference>
<dbReference type="Pfam" id="PF13472">
    <property type="entry name" value="Lipase_GDSL_2"/>
    <property type="match status" value="1"/>
</dbReference>
<dbReference type="PANTHER" id="PTHR14209:SF19">
    <property type="entry name" value="ISOAMYL ACETATE-HYDROLYZING ESTERASE 1 HOMOLOG"/>
    <property type="match status" value="1"/>
</dbReference>
<evidence type="ECO:0000259" key="1">
    <source>
        <dbReference type="Pfam" id="PF13472"/>
    </source>
</evidence>
<name>A0AAD5YRX5_9AGAR</name>
<evidence type="ECO:0000313" key="2">
    <source>
        <dbReference type="EMBL" id="KAJ3568880.1"/>
    </source>
</evidence>
<dbReference type="InterPro" id="IPR045136">
    <property type="entry name" value="Iah1-like"/>
</dbReference>
<evidence type="ECO:0000313" key="3">
    <source>
        <dbReference type="Proteomes" id="UP001213000"/>
    </source>
</evidence>
<accession>A0AAD5YRX5</accession>
<dbReference type="InterPro" id="IPR036514">
    <property type="entry name" value="SGNH_hydro_sf"/>
</dbReference>
<feature type="domain" description="SGNH hydrolase-type esterase" evidence="1">
    <location>
        <begin position="11"/>
        <end position="210"/>
    </location>
</feature>
<gene>
    <name evidence="2" type="ORF">NP233_g5425</name>
</gene>
<dbReference type="Proteomes" id="UP001213000">
    <property type="component" value="Unassembled WGS sequence"/>
</dbReference>
<organism evidence="2 3">
    <name type="scientific">Leucocoprinus birnbaumii</name>
    <dbReference type="NCBI Taxonomy" id="56174"/>
    <lineage>
        <taxon>Eukaryota</taxon>
        <taxon>Fungi</taxon>
        <taxon>Dikarya</taxon>
        <taxon>Basidiomycota</taxon>
        <taxon>Agaricomycotina</taxon>
        <taxon>Agaricomycetes</taxon>
        <taxon>Agaricomycetidae</taxon>
        <taxon>Agaricales</taxon>
        <taxon>Agaricineae</taxon>
        <taxon>Agaricaceae</taxon>
        <taxon>Leucocoprinus</taxon>
    </lineage>
</organism>
<protein>
    <recommendedName>
        <fullName evidence="1">SGNH hydrolase-type esterase domain-containing protein</fullName>
    </recommendedName>
</protein>
<proteinExistence type="predicted"/>
<dbReference type="Gene3D" id="3.40.50.1110">
    <property type="entry name" value="SGNH hydrolase"/>
    <property type="match status" value="1"/>
</dbReference>
<keyword evidence="3" id="KW-1185">Reference proteome</keyword>
<dbReference type="CDD" id="cd01838">
    <property type="entry name" value="Isoamyl_acetate_hydrolase_like"/>
    <property type="match status" value="1"/>
</dbReference>